<keyword evidence="2 3" id="KW-0040">ANK repeat</keyword>
<dbReference type="OrthoDB" id="4807664at2759"/>
<gene>
    <name evidence="4" type="ORF">PENSUB_6513</name>
</gene>
<dbReference type="EMBL" id="MNBE01000600">
    <property type="protein sequence ID" value="OKP06062.1"/>
    <property type="molecule type" value="Genomic_DNA"/>
</dbReference>
<dbReference type="InterPro" id="IPR036770">
    <property type="entry name" value="Ankyrin_rpt-contain_sf"/>
</dbReference>
<feature type="repeat" description="ANK" evidence="3">
    <location>
        <begin position="83"/>
        <end position="115"/>
    </location>
</feature>
<organism evidence="4 5">
    <name type="scientific">Penicillium subrubescens</name>
    <dbReference type="NCBI Taxonomy" id="1316194"/>
    <lineage>
        <taxon>Eukaryota</taxon>
        <taxon>Fungi</taxon>
        <taxon>Dikarya</taxon>
        <taxon>Ascomycota</taxon>
        <taxon>Pezizomycotina</taxon>
        <taxon>Eurotiomycetes</taxon>
        <taxon>Eurotiomycetidae</taxon>
        <taxon>Eurotiales</taxon>
        <taxon>Aspergillaceae</taxon>
        <taxon>Penicillium</taxon>
    </lineage>
</organism>
<dbReference type="InterPro" id="IPR050663">
    <property type="entry name" value="Ankyrin-SOCS_Box"/>
</dbReference>
<comment type="caution">
    <text evidence="4">The sequence shown here is derived from an EMBL/GenBank/DDBJ whole genome shotgun (WGS) entry which is preliminary data.</text>
</comment>
<dbReference type="PANTHER" id="PTHR24193">
    <property type="entry name" value="ANKYRIN REPEAT PROTEIN"/>
    <property type="match status" value="1"/>
</dbReference>
<dbReference type="SUPFAM" id="SSF48403">
    <property type="entry name" value="Ankyrin repeat"/>
    <property type="match status" value="1"/>
</dbReference>
<dbReference type="Proteomes" id="UP000186955">
    <property type="component" value="Unassembled WGS sequence"/>
</dbReference>
<name>A0A1Q5U0Q3_9EURO</name>
<dbReference type="AlphaFoldDB" id="A0A1Q5U0Q3"/>
<accession>A0A1Q5U0Q3</accession>
<dbReference type="PROSITE" id="PS50088">
    <property type="entry name" value="ANK_REPEAT"/>
    <property type="match status" value="1"/>
</dbReference>
<dbReference type="PROSITE" id="PS50297">
    <property type="entry name" value="ANK_REP_REGION"/>
    <property type="match status" value="1"/>
</dbReference>
<protein>
    <submittedName>
        <fullName evidence="4">Uncharacterized protein</fullName>
    </submittedName>
</protein>
<dbReference type="GO" id="GO:0005634">
    <property type="term" value="C:nucleus"/>
    <property type="evidence" value="ECO:0007669"/>
    <property type="project" value="TreeGrafter"/>
</dbReference>
<evidence type="ECO:0000256" key="2">
    <source>
        <dbReference type="ARBA" id="ARBA00023043"/>
    </source>
</evidence>
<dbReference type="InterPro" id="IPR002110">
    <property type="entry name" value="Ankyrin_rpt"/>
</dbReference>
<proteinExistence type="predicted"/>
<reference evidence="4 5" key="1">
    <citation type="submission" date="2016-10" db="EMBL/GenBank/DDBJ databases">
        <title>Genome sequence of the ascomycete fungus Penicillium subrubescens.</title>
        <authorList>
            <person name="De Vries R.P."/>
            <person name="Peng M."/>
            <person name="Dilokpimol A."/>
            <person name="Hilden K."/>
            <person name="Makela M.R."/>
            <person name="Grigoriev I."/>
            <person name="Riley R."/>
            <person name="Granchi Z."/>
        </authorList>
    </citation>
    <scope>NUCLEOTIDE SEQUENCE [LARGE SCALE GENOMIC DNA]</scope>
    <source>
        <strain evidence="4 5">CBS 132785</strain>
    </source>
</reference>
<dbReference type="STRING" id="1316194.A0A1Q5U0Q3"/>
<keyword evidence="5" id="KW-1185">Reference proteome</keyword>
<dbReference type="GO" id="GO:0000976">
    <property type="term" value="F:transcription cis-regulatory region binding"/>
    <property type="evidence" value="ECO:0007669"/>
    <property type="project" value="TreeGrafter"/>
</dbReference>
<dbReference type="GO" id="GO:0045944">
    <property type="term" value="P:positive regulation of transcription by RNA polymerase II"/>
    <property type="evidence" value="ECO:0007669"/>
    <property type="project" value="TreeGrafter"/>
</dbReference>
<evidence type="ECO:0000256" key="1">
    <source>
        <dbReference type="ARBA" id="ARBA00022737"/>
    </source>
</evidence>
<dbReference type="PANTHER" id="PTHR24193:SF121">
    <property type="entry name" value="ADA2A-CONTAINING COMPLEX COMPONENT 3, ISOFORM D"/>
    <property type="match status" value="1"/>
</dbReference>
<keyword evidence="1" id="KW-0677">Repeat</keyword>
<dbReference type="Pfam" id="PF12796">
    <property type="entry name" value="Ank_2"/>
    <property type="match status" value="1"/>
</dbReference>
<dbReference type="SMART" id="SM00248">
    <property type="entry name" value="ANK"/>
    <property type="match status" value="2"/>
</dbReference>
<evidence type="ECO:0000313" key="4">
    <source>
        <dbReference type="EMBL" id="OKP06062.1"/>
    </source>
</evidence>
<dbReference type="Gene3D" id="1.25.40.20">
    <property type="entry name" value="Ankyrin repeat-containing domain"/>
    <property type="match status" value="1"/>
</dbReference>
<sequence length="167" mass="18898">MAVYSTVIGGEFRRLKRMKDNQCSEDVIDFLEQAHSLLKFNGISNLRGPCEKSLIHYAAMGDCQELLLQLLALRTPINLRGGDKRTPLSWAAQYGSYVTARILVENGANVNSLDNMFMSPLSRLLQNANSETKNYAALKVYLEKNGASRKGKKRAWIAEKLRLQHYF</sequence>
<evidence type="ECO:0000313" key="5">
    <source>
        <dbReference type="Proteomes" id="UP000186955"/>
    </source>
</evidence>
<evidence type="ECO:0000256" key="3">
    <source>
        <dbReference type="PROSITE-ProRule" id="PRU00023"/>
    </source>
</evidence>